<dbReference type="InterPro" id="IPR007235">
    <property type="entry name" value="Glyco_trans_28_C"/>
</dbReference>
<evidence type="ECO:0000256" key="7">
    <source>
        <dbReference type="ARBA" id="ARBA00023136"/>
    </source>
</evidence>
<dbReference type="AlphaFoldDB" id="A0A412FP23"/>
<feature type="binding site" evidence="10">
    <location>
        <position position="291"/>
    </location>
    <ligand>
        <name>UDP-N-acetyl-alpha-D-glucosamine</name>
        <dbReference type="ChEBI" id="CHEBI:57705"/>
    </ligand>
</feature>
<dbReference type="UniPathway" id="UPA00219"/>
<keyword evidence="1 10" id="KW-1003">Cell membrane</keyword>
<evidence type="ECO:0000256" key="5">
    <source>
        <dbReference type="ARBA" id="ARBA00022960"/>
    </source>
</evidence>
<dbReference type="GO" id="GO:0050511">
    <property type="term" value="F:undecaprenyldiphospho-muramoylpentapeptide beta-N-acetylglucosaminyltransferase activity"/>
    <property type="evidence" value="ECO:0007669"/>
    <property type="project" value="UniProtKB-UniRule"/>
</dbReference>
<keyword evidence="8 10" id="KW-0131">Cell cycle</keyword>
<comment type="similarity">
    <text evidence="10">Belongs to the glycosyltransferase 28 family. MurG subfamily.</text>
</comment>
<feature type="binding site" evidence="10">
    <location>
        <position position="247"/>
    </location>
    <ligand>
        <name>UDP-N-acetyl-alpha-D-glucosamine</name>
        <dbReference type="ChEBI" id="CHEBI:57705"/>
    </ligand>
</feature>
<feature type="binding site" evidence="10">
    <location>
        <position position="123"/>
    </location>
    <ligand>
        <name>UDP-N-acetyl-alpha-D-glucosamine</name>
        <dbReference type="ChEBI" id="CHEBI:57705"/>
    </ligand>
</feature>
<evidence type="ECO:0000256" key="8">
    <source>
        <dbReference type="ARBA" id="ARBA00023306"/>
    </source>
</evidence>
<dbReference type="HAMAP" id="MF_00033">
    <property type="entry name" value="MurG"/>
    <property type="match status" value="1"/>
</dbReference>
<evidence type="ECO:0000259" key="12">
    <source>
        <dbReference type="Pfam" id="PF04101"/>
    </source>
</evidence>
<name>A0A412FP23_9FIRM</name>
<keyword evidence="5 10" id="KW-0133">Cell shape</keyword>
<keyword evidence="6 10" id="KW-0573">Peptidoglycan synthesis</keyword>
<dbReference type="NCBIfam" id="TIGR01133">
    <property type="entry name" value="murG"/>
    <property type="match status" value="1"/>
</dbReference>
<comment type="subcellular location">
    <subcellularLocation>
        <location evidence="10">Cell membrane</location>
        <topology evidence="10">Peripheral membrane protein</topology>
        <orientation evidence="10">Cytoplasmic side</orientation>
    </subcellularLocation>
</comment>
<dbReference type="GO" id="GO:0071555">
    <property type="term" value="P:cell wall organization"/>
    <property type="evidence" value="ECO:0007669"/>
    <property type="project" value="UniProtKB-KW"/>
</dbReference>
<comment type="catalytic activity">
    <reaction evidence="10">
        <text>di-trans,octa-cis-undecaprenyl diphospho-N-acetyl-alpha-D-muramoyl-L-alanyl-D-glutamyl-meso-2,6-diaminopimeloyl-D-alanyl-D-alanine + UDP-N-acetyl-alpha-D-glucosamine = di-trans,octa-cis-undecaprenyl diphospho-[N-acetyl-alpha-D-glucosaminyl-(1-&gt;4)]-N-acetyl-alpha-D-muramoyl-L-alanyl-D-glutamyl-meso-2,6-diaminopimeloyl-D-alanyl-D-alanine + UDP + H(+)</text>
        <dbReference type="Rhea" id="RHEA:31227"/>
        <dbReference type="ChEBI" id="CHEBI:15378"/>
        <dbReference type="ChEBI" id="CHEBI:57705"/>
        <dbReference type="ChEBI" id="CHEBI:58223"/>
        <dbReference type="ChEBI" id="CHEBI:61387"/>
        <dbReference type="ChEBI" id="CHEBI:61388"/>
        <dbReference type="EC" id="2.4.1.227"/>
    </reaction>
</comment>
<feature type="domain" description="Glycosyl transferase family 28 C-terminal" evidence="12">
    <location>
        <begin position="189"/>
        <end position="350"/>
    </location>
</feature>
<proteinExistence type="inferred from homology"/>
<dbReference type="GO" id="GO:0008360">
    <property type="term" value="P:regulation of cell shape"/>
    <property type="evidence" value="ECO:0007669"/>
    <property type="project" value="UniProtKB-KW"/>
</dbReference>
<dbReference type="RefSeq" id="WP_117895845.1">
    <property type="nucleotide sequence ID" value="NZ_CABJCV010000022.1"/>
</dbReference>
<keyword evidence="3 10" id="KW-0328">Glycosyltransferase</keyword>
<evidence type="ECO:0000313" key="14">
    <source>
        <dbReference type="Proteomes" id="UP000284178"/>
    </source>
</evidence>
<protein>
    <recommendedName>
        <fullName evidence="10">UDP-N-acetylglucosamine--N-acetylmuramyl-(pentapeptide) pyrophosphoryl-undecaprenol N-acetylglucosamine transferase</fullName>
        <ecNumber evidence="10">2.4.1.227</ecNumber>
    </recommendedName>
    <alternativeName>
        <fullName evidence="10">Undecaprenyl-PP-MurNAc-pentapeptide-UDPGlcNAc GlcNAc transferase</fullName>
    </alternativeName>
</protein>
<dbReference type="Gene3D" id="3.40.50.2000">
    <property type="entry name" value="Glycogen Phosphorylase B"/>
    <property type="match status" value="2"/>
</dbReference>
<dbReference type="EC" id="2.4.1.227" evidence="10"/>
<dbReference type="GO" id="GO:0009252">
    <property type="term" value="P:peptidoglycan biosynthetic process"/>
    <property type="evidence" value="ECO:0007669"/>
    <property type="project" value="UniProtKB-UniRule"/>
</dbReference>
<feature type="binding site" evidence="10">
    <location>
        <begin position="10"/>
        <end position="12"/>
    </location>
    <ligand>
        <name>UDP-N-acetyl-alpha-D-glucosamine</name>
        <dbReference type="ChEBI" id="CHEBI:57705"/>
    </ligand>
</feature>
<organism evidence="13 14">
    <name type="scientific">Holdemania filiformis</name>
    <dbReference type="NCBI Taxonomy" id="61171"/>
    <lineage>
        <taxon>Bacteria</taxon>
        <taxon>Bacillati</taxon>
        <taxon>Bacillota</taxon>
        <taxon>Erysipelotrichia</taxon>
        <taxon>Erysipelotrichales</taxon>
        <taxon>Erysipelotrichaceae</taxon>
        <taxon>Holdemania</taxon>
    </lineage>
</organism>
<keyword evidence="7 10" id="KW-0472">Membrane</keyword>
<keyword evidence="14" id="KW-1185">Reference proteome</keyword>
<dbReference type="CDD" id="cd03785">
    <property type="entry name" value="GT28_MurG"/>
    <property type="match status" value="1"/>
</dbReference>
<dbReference type="EMBL" id="QRUP01000022">
    <property type="protein sequence ID" value="RGR69925.1"/>
    <property type="molecule type" value="Genomic_DNA"/>
</dbReference>
<keyword evidence="4 10" id="KW-0808">Transferase</keyword>
<dbReference type="GO" id="GO:0005886">
    <property type="term" value="C:plasma membrane"/>
    <property type="evidence" value="ECO:0007669"/>
    <property type="project" value="UniProtKB-SubCell"/>
</dbReference>
<comment type="caution">
    <text evidence="13">The sequence shown here is derived from an EMBL/GenBank/DDBJ whole genome shotgun (WGS) entry which is preliminary data.</text>
</comment>
<dbReference type="SUPFAM" id="SSF53756">
    <property type="entry name" value="UDP-Glycosyltransferase/glycogen phosphorylase"/>
    <property type="match status" value="1"/>
</dbReference>
<evidence type="ECO:0000256" key="3">
    <source>
        <dbReference type="ARBA" id="ARBA00022676"/>
    </source>
</evidence>
<gene>
    <name evidence="10 13" type="primary">murG</name>
    <name evidence="13" type="ORF">DWY25_14545</name>
</gene>
<accession>A0A412FP23</accession>
<keyword evidence="2 10" id="KW-0132">Cell division</keyword>
<dbReference type="PANTHER" id="PTHR21015">
    <property type="entry name" value="UDP-N-ACETYLGLUCOSAMINE--N-ACETYLMURAMYL-(PENTAPEPTIDE) PYROPHOSPHORYL-UNDECAPRENOL N-ACETYLGLUCOSAMINE TRANSFERASE 1"/>
    <property type="match status" value="1"/>
</dbReference>
<sequence>MRVLIATGGTGGHIYPALALADAMKEKDPQTEILFVGTAERMESTEIPKAGYAFEAIKAKGLNGSALAKVQAVMQLAQAYFACRKIVRQFRPDYAIGFGNYISAPVILAAHFAHVPTMLHEQNSYAGKANRFLAKYADQIVGCYPENLDQFPPQKTRILGNPRASVAARAQRDPNVVRQLGLDPARPLVVVVMGSLGSESVNAVMVKALKQMAGKSYQVLYVTGRAAYEEVRAQRLECANIKVVPYIDGVKVMVNADLAVVRGGATTAAEITVLGLPAIIIPSPYVPNNHQVLNAKALQSAGAALMIEEKDLTEGEITAKIESVVFDPIRLESMRTAAKRLGHPDASEQIYNWIQQG</sequence>
<dbReference type="GO" id="GO:0005975">
    <property type="term" value="P:carbohydrate metabolic process"/>
    <property type="evidence" value="ECO:0007669"/>
    <property type="project" value="InterPro"/>
</dbReference>
<dbReference type="Pfam" id="PF03033">
    <property type="entry name" value="Glyco_transf_28"/>
    <property type="match status" value="1"/>
</dbReference>
<reference evidence="13 14" key="1">
    <citation type="submission" date="2018-08" db="EMBL/GenBank/DDBJ databases">
        <title>A genome reference for cultivated species of the human gut microbiota.</title>
        <authorList>
            <person name="Zou Y."/>
            <person name="Xue W."/>
            <person name="Luo G."/>
        </authorList>
    </citation>
    <scope>NUCLEOTIDE SEQUENCE [LARGE SCALE GENOMIC DNA]</scope>
    <source>
        <strain evidence="13 14">AF24-29</strain>
    </source>
</reference>
<evidence type="ECO:0000313" key="13">
    <source>
        <dbReference type="EMBL" id="RGR69925.1"/>
    </source>
</evidence>
<evidence type="ECO:0000256" key="9">
    <source>
        <dbReference type="ARBA" id="ARBA00023316"/>
    </source>
</evidence>
<comment type="function">
    <text evidence="10">Cell wall formation. Catalyzes the transfer of a GlcNAc subunit on undecaprenyl-pyrophosphoryl-MurNAc-pentapeptide (lipid intermediate I) to form undecaprenyl-pyrophosphoryl-MurNAc-(pentapeptide)GlcNAc (lipid intermediate II).</text>
</comment>
<dbReference type="Proteomes" id="UP000284178">
    <property type="component" value="Unassembled WGS sequence"/>
</dbReference>
<feature type="domain" description="Glycosyltransferase family 28 N-terminal" evidence="11">
    <location>
        <begin position="3"/>
        <end position="140"/>
    </location>
</feature>
<keyword evidence="9 10" id="KW-0961">Cell wall biogenesis/degradation</keyword>
<evidence type="ECO:0000256" key="4">
    <source>
        <dbReference type="ARBA" id="ARBA00022679"/>
    </source>
</evidence>
<evidence type="ECO:0000259" key="11">
    <source>
        <dbReference type="Pfam" id="PF03033"/>
    </source>
</evidence>
<comment type="pathway">
    <text evidence="10">Cell wall biogenesis; peptidoglycan biosynthesis.</text>
</comment>
<feature type="binding site" evidence="10">
    <location>
        <position position="195"/>
    </location>
    <ligand>
        <name>UDP-N-acetyl-alpha-D-glucosamine</name>
        <dbReference type="ChEBI" id="CHEBI:57705"/>
    </ligand>
</feature>
<dbReference type="GO" id="GO:0051301">
    <property type="term" value="P:cell division"/>
    <property type="evidence" value="ECO:0007669"/>
    <property type="project" value="UniProtKB-KW"/>
</dbReference>
<dbReference type="PANTHER" id="PTHR21015:SF22">
    <property type="entry name" value="GLYCOSYLTRANSFERASE"/>
    <property type="match status" value="1"/>
</dbReference>
<evidence type="ECO:0000256" key="6">
    <source>
        <dbReference type="ARBA" id="ARBA00022984"/>
    </source>
</evidence>
<evidence type="ECO:0000256" key="10">
    <source>
        <dbReference type="HAMAP-Rule" id="MF_00033"/>
    </source>
</evidence>
<dbReference type="InterPro" id="IPR006009">
    <property type="entry name" value="GlcNAc_MurG"/>
</dbReference>
<evidence type="ECO:0000256" key="2">
    <source>
        <dbReference type="ARBA" id="ARBA00022618"/>
    </source>
</evidence>
<dbReference type="GeneID" id="83016619"/>
<dbReference type="InterPro" id="IPR004276">
    <property type="entry name" value="GlycoTrans_28_N"/>
</dbReference>
<evidence type="ECO:0000256" key="1">
    <source>
        <dbReference type="ARBA" id="ARBA00022475"/>
    </source>
</evidence>
<comment type="caution">
    <text evidence="10">Lacks conserved residue(s) required for the propagation of feature annotation.</text>
</comment>
<dbReference type="Pfam" id="PF04101">
    <property type="entry name" value="Glyco_tran_28_C"/>
    <property type="match status" value="1"/>
</dbReference>
<dbReference type="GO" id="GO:0051991">
    <property type="term" value="F:UDP-N-acetyl-D-glucosamine:N-acetylmuramoyl-L-alanyl-D-glutamyl-meso-2,6-diaminopimelyl-D-alanyl-D-alanine-diphosphoundecaprenol 4-beta-N-acetylglucosaminlytransferase activity"/>
    <property type="evidence" value="ECO:0007669"/>
    <property type="project" value="RHEA"/>
</dbReference>